<dbReference type="InterPro" id="IPR001810">
    <property type="entry name" value="F-box_dom"/>
</dbReference>
<dbReference type="InterPro" id="IPR017451">
    <property type="entry name" value="F-box-assoc_interact_dom"/>
</dbReference>
<keyword evidence="4" id="KW-1185">Reference proteome</keyword>
<dbReference type="SUPFAM" id="SSF81383">
    <property type="entry name" value="F-box domain"/>
    <property type="match status" value="1"/>
</dbReference>
<sequence length="415" mass="47648">MDGGLVGLRGSNFDSIPREIILYIFSLTLLTLPLHSLLRLRFVCKSWYVLITESAEAYLKFSRETSLGIMSYCYCYDNYFGVDGRRGRFFLRINSLQIGGGFKTLMTKSINSNTTSLDTRLYLLESINGLIGLCDAKENVHVCNPFIGEIVTLPRCDSGPVGRKRVTYVTGFGYASVTKQYKVIKLFGESYKGKVFPKVKAAVITVGSSNSWRIVETPINNDRSIWRDTIFLYGTVYDKSTIWRNTIYLDGTIYWLNFYEFESVIIMAFYVSDETFRRINLPSNLCDQFVSWKCLEIYEGRLCLVGFIQHPRKCLDIYIMLRDHRWVFRHRVLLEDLQPFDVQPYDFAGSYCIRFSCLNQGKLMLRQIGGGEWVFYDIKSKVLEAVEIGNNGLNTPGFTVVCCPFEESLVPIPRG</sequence>
<dbReference type="Pfam" id="PF12937">
    <property type="entry name" value="F-box-like"/>
    <property type="match status" value="1"/>
</dbReference>
<dbReference type="AlphaFoldDB" id="A0A7N2KZ02"/>
<dbReference type="InterPro" id="IPR050796">
    <property type="entry name" value="SCF_F-box_component"/>
</dbReference>
<dbReference type="PANTHER" id="PTHR31672">
    <property type="entry name" value="BNACNNG10540D PROTEIN"/>
    <property type="match status" value="1"/>
</dbReference>
<dbReference type="EnsemblPlants" id="QL02p068016:mrna">
    <property type="protein sequence ID" value="QL02p068016:mrna:CDS:1"/>
    <property type="gene ID" value="QL02p068016"/>
</dbReference>
<dbReference type="OMA" id="NDIWICN"/>
<protein>
    <recommendedName>
        <fullName evidence="5">F-box protein</fullName>
    </recommendedName>
</protein>
<dbReference type="Gene3D" id="1.20.1280.50">
    <property type="match status" value="1"/>
</dbReference>
<evidence type="ECO:0000313" key="3">
    <source>
        <dbReference type="EnsemblPlants" id="QL02p068016:mrna:CDS:1"/>
    </source>
</evidence>
<feature type="domain" description="F-box associated beta-propeller type 3" evidence="1">
    <location>
        <begin position="114"/>
        <end position="335"/>
    </location>
</feature>
<name>A0A7N2KZ02_QUELO</name>
<dbReference type="InParanoid" id="A0A7N2KZ02"/>
<evidence type="ECO:0000259" key="2">
    <source>
        <dbReference type="Pfam" id="PF12937"/>
    </source>
</evidence>
<reference evidence="4" key="1">
    <citation type="journal article" date="2016" name="G3 (Bethesda)">
        <title>First Draft Assembly and Annotation of the Genome of a California Endemic Oak Quercus lobata Nee (Fagaceae).</title>
        <authorList>
            <person name="Sork V.L."/>
            <person name="Fitz-Gibbon S.T."/>
            <person name="Puiu D."/>
            <person name="Crepeau M."/>
            <person name="Gugger P.F."/>
            <person name="Sherman R."/>
            <person name="Stevens K."/>
            <person name="Langley C.H."/>
            <person name="Pellegrini M."/>
            <person name="Salzberg S.L."/>
        </authorList>
    </citation>
    <scope>NUCLEOTIDE SEQUENCE [LARGE SCALE GENOMIC DNA]</scope>
    <source>
        <strain evidence="4">cv. SW786</strain>
    </source>
</reference>
<dbReference type="Gramene" id="QL02p068016:mrna">
    <property type="protein sequence ID" value="QL02p068016:mrna:CDS:1"/>
    <property type="gene ID" value="QL02p068016"/>
</dbReference>
<accession>A0A7N2KZ02</accession>
<evidence type="ECO:0008006" key="5">
    <source>
        <dbReference type="Google" id="ProtNLM"/>
    </source>
</evidence>
<dbReference type="InterPro" id="IPR013187">
    <property type="entry name" value="F-box-assoc_dom_typ3"/>
</dbReference>
<reference evidence="3" key="2">
    <citation type="submission" date="2021-01" db="UniProtKB">
        <authorList>
            <consortium name="EnsemblPlants"/>
        </authorList>
    </citation>
    <scope>IDENTIFICATION</scope>
</reference>
<dbReference type="InterPro" id="IPR036047">
    <property type="entry name" value="F-box-like_dom_sf"/>
</dbReference>
<dbReference type="Proteomes" id="UP000594261">
    <property type="component" value="Chromosome 2"/>
</dbReference>
<proteinExistence type="predicted"/>
<organism evidence="3 4">
    <name type="scientific">Quercus lobata</name>
    <name type="common">Valley oak</name>
    <dbReference type="NCBI Taxonomy" id="97700"/>
    <lineage>
        <taxon>Eukaryota</taxon>
        <taxon>Viridiplantae</taxon>
        <taxon>Streptophyta</taxon>
        <taxon>Embryophyta</taxon>
        <taxon>Tracheophyta</taxon>
        <taxon>Spermatophyta</taxon>
        <taxon>Magnoliopsida</taxon>
        <taxon>eudicotyledons</taxon>
        <taxon>Gunneridae</taxon>
        <taxon>Pentapetalae</taxon>
        <taxon>rosids</taxon>
        <taxon>fabids</taxon>
        <taxon>Fagales</taxon>
        <taxon>Fagaceae</taxon>
        <taxon>Quercus</taxon>
    </lineage>
</organism>
<dbReference type="NCBIfam" id="TIGR01640">
    <property type="entry name" value="F_box_assoc_1"/>
    <property type="match status" value="1"/>
</dbReference>
<evidence type="ECO:0000259" key="1">
    <source>
        <dbReference type="Pfam" id="PF08268"/>
    </source>
</evidence>
<evidence type="ECO:0000313" key="4">
    <source>
        <dbReference type="Proteomes" id="UP000594261"/>
    </source>
</evidence>
<dbReference type="Pfam" id="PF08268">
    <property type="entry name" value="FBA_3"/>
    <property type="match status" value="1"/>
</dbReference>
<feature type="domain" description="F-box" evidence="2">
    <location>
        <begin position="13"/>
        <end position="52"/>
    </location>
</feature>